<dbReference type="GO" id="GO:0016887">
    <property type="term" value="F:ATP hydrolysis activity"/>
    <property type="evidence" value="ECO:0007669"/>
    <property type="project" value="InterPro"/>
</dbReference>
<evidence type="ECO:0000256" key="12">
    <source>
        <dbReference type="SAM" id="MobiDB-lite"/>
    </source>
</evidence>
<evidence type="ECO:0000313" key="15">
    <source>
        <dbReference type="EMBL" id="KFG33087.1"/>
    </source>
</evidence>
<feature type="region of interest" description="Disordered" evidence="12">
    <location>
        <begin position="480"/>
        <end position="533"/>
    </location>
</feature>
<keyword evidence="8" id="KW-1133">Transmembrane helix</keyword>
<dbReference type="PANTHER" id="PTHR23070">
    <property type="entry name" value="BCS1 AAA-TYPE ATPASE"/>
    <property type="match status" value="1"/>
</dbReference>
<dbReference type="InterPro" id="IPR014851">
    <property type="entry name" value="BCS1_N"/>
</dbReference>
<dbReference type="Gene3D" id="3.40.50.300">
    <property type="entry name" value="P-loop containing nucleotide triphosphate hydrolases"/>
    <property type="match status" value="1"/>
</dbReference>
<dbReference type="GO" id="GO:0005524">
    <property type="term" value="F:ATP binding"/>
    <property type="evidence" value="ECO:0007669"/>
    <property type="project" value="UniProtKB-KW"/>
</dbReference>
<evidence type="ECO:0000256" key="7">
    <source>
        <dbReference type="ARBA" id="ARBA00022840"/>
    </source>
</evidence>
<accession>A0A086JLR9</accession>
<dbReference type="Pfam" id="PF08740">
    <property type="entry name" value="BCS1_N"/>
    <property type="match status" value="1"/>
</dbReference>
<evidence type="ECO:0000256" key="8">
    <source>
        <dbReference type="ARBA" id="ARBA00022989"/>
    </source>
</evidence>
<dbReference type="SMART" id="SM01024">
    <property type="entry name" value="BCS1_N"/>
    <property type="match status" value="1"/>
</dbReference>
<feature type="region of interest" description="Disordered" evidence="12">
    <location>
        <begin position="17"/>
        <end position="46"/>
    </location>
</feature>
<evidence type="ECO:0000259" key="13">
    <source>
        <dbReference type="SMART" id="SM00382"/>
    </source>
</evidence>
<evidence type="ECO:0000256" key="2">
    <source>
        <dbReference type="ARBA" id="ARBA00007448"/>
    </source>
</evidence>
<keyword evidence="4" id="KW-0547">Nucleotide-binding</keyword>
<dbReference type="InterPro" id="IPR050747">
    <property type="entry name" value="Mitochondrial_chaperone_BCS1"/>
</dbReference>
<sequence length="533" mass="58775">MAAPAAFPLSLLSREANRQSPSCASPNLPSPTSVSSHSSEGPAASAQEKPWPLSCLPLFLTENPLFNAGFGLAVLGTGAALARRSWQAVQAVARRQLFTSLEIPVRDPAYPWVMQWLVSRGCLSHHLGISTEYCKDNAGNVRAVFNYIPSPGRHILRYKNTPLVIERTRSGETMDFQTGTPWETLTLQTFAFQRHAIQDILEEARRNALAKEEGKTVIFRSVASEWRKYGEPKTVRPFDSVVLADGVAEQVYEDVVSFLKSSQWYLQRGIPYRRGYLLHGPPGCGKSSFVMAIAGKLKYNICVMNVADPLMTDDRFQYLLATVPPQSLLLLEDIDGAIQKSESALGVAAEDRKGANPYGMRGVTFSGLLNALDGIVATEERVTIMTTNHPERLPDSLIRPGRVDIKVRIGYATRPQLRRQFLRFFPGEDAAADKFEAIMSGIQLSMAELQGFFLFCKDNVDQALAMAESWRKADQEARAAVMREREAANTKTNTASSEQKEPEKLAVQQKHSSTGNTESGSSQSGHCEKQSAS</sequence>
<dbReference type="Pfam" id="PF25426">
    <property type="entry name" value="AAA_lid_BCS1"/>
    <property type="match status" value="1"/>
</dbReference>
<keyword evidence="5" id="KW-0999">Mitochondrion inner membrane</keyword>
<name>A0A086JLR9_TOXGO</name>
<protein>
    <submittedName>
        <fullName evidence="15">Putative BCS1 family isoform 9</fullName>
    </submittedName>
</protein>
<keyword evidence="6" id="KW-0378">Hydrolase</keyword>
<organism evidence="15 16">
    <name type="scientific">Toxoplasma gondii GAB2-2007-GAL-DOM2</name>
    <dbReference type="NCBI Taxonomy" id="1130820"/>
    <lineage>
        <taxon>Eukaryota</taxon>
        <taxon>Sar</taxon>
        <taxon>Alveolata</taxon>
        <taxon>Apicomplexa</taxon>
        <taxon>Conoidasida</taxon>
        <taxon>Coccidia</taxon>
        <taxon>Eucoccidiorida</taxon>
        <taxon>Eimeriorina</taxon>
        <taxon>Sarcocystidae</taxon>
        <taxon>Toxoplasma</taxon>
    </lineage>
</organism>
<evidence type="ECO:0000256" key="6">
    <source>
        <dbReference type="ARBA" id="ARBA00022801"/>
    </source>
</evidence>
<feature type="compositionally biased region" description="Polar residues" evidence="12">
    <location>
        <begin position="18"/>
        <end position="27"/>
    </location>
</feature>
<evidence type="ECO:0000256" key="3">
    <source>
        <dbReference type="ARBA" id="ARBA00022692"/>
    </source>
</evidence>
<evidence type="ECO:0000256" key="11">
    <source>
        <dbReference type="ARBA" id="ARBA00048778"/>
    </source>
</evidence>
<dbReference type="SUPFAM" id="SSF52540">
    <property type="entry name" value="P-loop containing nucleoside triphosphate hydrolases"/>
    <property type="match status" value="1"/>
</dbReference>
<keyword evidence="7" id="KW-0067">ATP-binding</keyword>
<dbReference type="CDD" id="cd19510">
    <property type="entry name" value="RecA-like_BCS1"/>
    <property type="match status" value="1"/>
</dbReference>
<keyword evidence="9" id="KW-0496">Mitochondrion</keyword>
<dbReference type="AlphaFoldDB" id="A0A086JLR9"/>
<keyword evidence="10" id="KW-0472">Membrane</keyword>
<dbReference type="EMBL" id="AHZU02001361">
    <property type="protein sequence ID" value="KFG33087.1"/>
    <property type="molecule type" value="Genomic_DNA"/>
</dbReference>
<gene>
    <name evidence="15" type="ORF">TGDOM2_243490</name>
</gene>
<evidence type="ECO:0000256" key="5">
    <source>
        <dbReference type="ARBA" id="ARBA00022792"/>
    </source>
</evidence>
<feature type="compositionally biased region" description="Low complexity" evidence="12">
    <location>
        <begin position="30"/>
        <end position="39"/>
    </location>
</feature>
<dbReference type="InterPro" id="IPR003959">
    <property type="entry name" value="ATPase_AAA_core"/>
</dbReference>
<comment type="similarity">
    <text evidence="2">Belongs to the AAA ATPase family. BCS1 subfamily.</text>
</comment>
<feature type="domain" description="BCS1 N-terminal" evidence="14">
    <location>
        <begin position="73"/>
        <end position="241"/>
    </location>
</feature>
<dbReference type="OrthoDB" id="10251412at2759"/>
<comment type="caution">
    <text evidence="15">The sequence shown here is derived from an EMBL/GenBank/DDBJ whole genome shotgun (WGS) entry which is preliminary data.</text>
</comment>
<dbReference type="InterPro" id="IPR003593">
    <property type="entry name" value="AAA+_ATPase"/>
</dbReference>
<dbReference type="Proteomes" id="UP000028837">
    <property type="component" value="Unassembled WGS sequence"/>
</dbReference>
<reference evidence="15 16" key="1">
    <citation type="submission" date="2014-02" db="EMBL/GenBank/DDBJ databases">
        <authorList>
            <person name="Sibley D."/>
            <person name="Venepally P."/>
            <person name="Karamycheva S."/>
            <person name="Hadjithomas M."/>
            <person name="Khan A."/>
            <person name="Brunk B."/>
            <person name="Roos D."/>
            <person name="Caler E."/>
            <person name="Lorenzi H."/>
        </authorList>
    </citation>
    <scope>NUCLEOTIDE SEQUENCE [LARGE SCALE GENOMIC DNA]</scope>
    <source>
        <strain evidence="15 16">GAB2-2007-GAL-DOM2</strain>
    </source>
</reference>
<dbReference type="Pfam" id="PF00004">
    <property type="entry name" value="AAA"/>
    <property type="match status" value="1"/>
</dbReference>
<evidence type="ECO:0000256" key="1">
    <source>
        <dbReference type="ARBA" id="ARBA00004434"/>
    </source>
</evidence>
<evidence type="ECO:0000256" key="10">
    <source>
        <dbReference type="ARBA" id="ARBA00023136"/>
    </source>
</evidence>
<dbReference type="VEuPathDB" id="ToxoDB:TGDOM2_243490"/>
<evidence type="ECO:0000259" key="14">
    <source>
        <dbReference type="SMART" id="SM01024"/>
    </source>
</evidence>
<keyword evidence="3" id="KW-0812">Transmembrane</keyword>
<proteinExistence type="inferred from homology"/>
<dbReference type="InterPro" id="IPR027417">
    <property type="entry name" value="P-loop_NTPase"/>
</dbReference>
<feature type="compositionally biased region" description="Polar residues" evidence="12">
    <location>
        <begin position="509"/>
        <end position="525"/>
    </location>
</feature>
<feature type="domain" description="AAA+ ATPase" evidence="13">
    <location>
        <begin position="272"/>
        <end position="413"/>
    </location>
</feature>
<evidence type="ECO:0000256" key="9">
    <source>
        <dbReference type="ARBA" id="ARBA00023128"/>
    </source>
</evidence>
<evidence type="ECO:0000313" key="16">
    <source>
        <dbReference type="Proteomes" id="UP000028837"/>
    </source>
</evidence>
<comment type="subcellular location">
    <subcellularLocation>
        <location evidence="1">Mitochondrion inner membrane</location>
        <topology evidence="1">Single-pass membrane protein</topology>
    </subcellularLocation>
</comment>
<dbReference type="SMART" id="SM00382">
    <property type="entry name" value="AAA"/>
    <property type="match status" value="1"/>
</dbReference>
<evidence type="ECO:0000256" key="4">
    <source>
        <dbReference type="ARBA" id="ARBA00022741"/>
    </source>
</evidence>
<dbReference type="GO" id="GO:0005743">
    <property type="term" value="C:mitochondrial inner membrane"/>
    <property type="evidence" value="ECO:0007669"/>
    <property type="project" value="UniProtKB-SubCell"/>
</dbReference>
<dbReference type="InterPro" id="IPR057495">
    <property type="entry name" value="AAA_lid_BCS1"/>
</dbReference>
<comment type="catalytic activity">
    <reaction evidence="11">
        <text>ATP + H2O = ADP + phosphate + H(+)</text>
        <dbReference type="Rhea" id="RHEA:13065"/>
        <dbReference type="ChEBI" id="CHEBI:15377"/>
        <dbReference type="ChEBI" id="CHEBI:15378"/>
        <dbReference type="ChEBI" id="CHEBI:30616"/>
        <dbReference type="ChEBI" id="CHEBI:43474"/>
        <dbReference type="ChEBI" id="CHEBI:456216"/>
    </reaction>
    <physiologicalReaction direction="left-to-right" evidence="11">
        <dbReference type="Rhea" id="RHEA:13066"/>
    </physiologicalReaction>
</comment>